<keyword evidence="8" id="KW-0460">Magnesium</keyword>
<name>T1BYP6_9ZZZZ</name>
<comment type="caution">
    <text evidence="11">The sequence shown here is derived from an EMBL/GenBank/DDBJ whole genome shotgun (WGS) entry which is preliminary data.</text>
</comment>
<comment type="similarity">
    <text evidence="2">Belongs to the PEP-utilizing enzyme family.</text>
</comment>
<organism evidence="11">
    <name type="scientific">mine drainage metagenome</name>
    <dbReference type="NCBI Taxonomy" id="410659"/>
    <lineage>
        <taxon>unclassified sequences</taxon>
        <taxon>metagenomes</taxon>
        <taxon>ecological metagenomes</taxon>
    </lineage>
</organism>
<gene>
    <name evidence="11" type="ORF">B1B_00738</name>
</gene>
<evidence type="ECO:0000256" key="3">
    <source>
        <dbReference type="ARBA" id="ARBA00022679"/>
    </source>
</evidence>
<dbReference type="PANTHER" id="PTHR43030:SF1">
    <property type="entry name" value="PHOSPHOENOLPYRUVATE SYNTHASE"/>
    <property type="match status" value="1"/>
</dbReference>
<dbReference type="InterPro" id="IPR002192">
    <property type="entry name" value="PPDK_AMP/ATP-bd"/>
</dbReference>
<accession>T1BYP6</accession>
<sequence length="136" mass="14527">LSDPQIFRLVSLGRRVESHYRRPMDIEWCMESGEVFVVQARPITTGLAARPNQPTNPKVAATAPAAASMGTDGPSKILLKGLGASPGLVVGTVRLLRGVEEMERLQAGEVLVTTMTMPDMVPAMSRAGAIITDRGE</sequence>
<dbReference type="InterPro" id="IPR008279">
    <property type="entry name" value="PEP-util_enz_mobile_dom"/>
</dbReference>
<dbReference type="Gene3D" id="3.30.470.20">
    <property type="entry name" value="ATP-grasp fold, B domain"/>
    <property type="match status" value="1"/>
</dbReference>
<dbReference type="PANTHER" id="PTHR43030">
    <property type="entry name" value="PHOSPHOENOLPYRUVATE SYNTHASE"/>
    <property type="match status" value="1"/>
</dbReference>
<dbReference type="GO" id="GO:0046872">
    <property type="term" value="F:metal ion binding"/>
    <property type="evidence" value="ECO:0007669"/>
    <property type="project" value="UniProtKB-KW"/>
</dbReference>
<evidence type="ECO:0000256" key="1">
    <source>
        <dbReference type="ARBA" id="ARBA00001946"/>
    </source>
</evidence>
<dbReference type="Pfam" id="PF01326">
    <property type="entry name" value="PPDK_N"/>
    <property type="match status" value="1"/>
</dbReference>
<keyword evidence="4" id="KW-0479">Metal-binding</keyword>
<feature type="domain" description="Pyruvate phosphate dikinase AMP/ATP-binding" evidence="10">
    <location>
        <begin position="1"/>
        <end position="51"/>
    </location>
</feature>
<keyword evidence="5" id="KW-0547">Nucleotide-binding</keyword>
<keyword evidence="7" id="KW-0067">ATP-binding</keyword>
<keyword evidence="6 11" id="KW-0418">Kinase</keyword>
<evidence type="ECO:0000256" key="4">
    <source>
        <dbReference type="ARBA" id="ARBA00022723"/>
    </source>
</evidence>
<dbReference type="Pfam" id="PF00391">
    <property type="entry name" value="PEP-utilizers"/>
    <property type="match status" value="1"/>
</dbReference>
<evidence type="ECO:0000259" key="10">
    <source>
        <dbReference type="Pfam" id="PF01326"/>
    </source>
</evidence>
<keyword evidence="3 11" id="KW-0808">Transferase</keyword>
<dbReference type="GO" id="GO:0008986">
    <property type="term" value="F:pyruvate, water dikinase activity"/>
    <property type="evidence" value="ECO:0007669"/>
    <property type="project" value="InterPro"/>
</dbReference>
<evidence type="ECO:0000256" key="5">
    <source>
        <dbReference type="ARBA" id="ARBA00022741"/>
    </source>
</evidence>
<comment type="cofactor">
    <cofactor evidence="1">
        <name>Mg(2+)</name>
        <dbReference type="ChEBI" id="CHEBI:18420"/>
    </cofactor>
</comment>
<keyword evidence="11" id="KW-0670">Pyruvate</keyword>
<dbReference type="SUPFAM" id="SSF56059">
    <property type="entry name" value="Glutathione synthetase ATP-binding domain-like"/>
    <property type="match status" value="1"/>
</dbReference>
<evidence type="ECO:0000256" key="8">
    <source>
        <dbReference type="ARBA" id="ARBA00022842"/>
    </source>
</evidence>
<evidence type="ECO:0000256" key="2">
    <source>
        <dbReference type="ARBA" id="ARBA00007837"/>
    </source>
</evidence>
<reference evidence="11" key="1">
    <citation type="submission" date="2013-08" db="EMBL/GenBank/DDBJ databases">
        <authorList>
            <person name="Mendez C."/>
            <person name="Richter M."/>
            <person name="Ferrer M."/>
            <person name="Sanchez J."/>
        </authorList>
    </citation>
    <scope>NUCLEOTIDE SEQUENCE</scope>
</reference>
<dbReference type="GO" id="GO:0005524">
    <property type="term" value="F:ATP binding"/>
    <property type="evidence" value="ECO:0007669"/>
    <property type="project" value="UniProtKB-KW"/>
</dbReference>
<dbReference type="Gene3D" id="3.50.30.10">
    <property type="entry name" value="Phosphohistidine domain"/>
    <property type="match status" value="1"/>
</dbReference>
<evidence type="ECO:0000259" key="9">
    <source>
        <dbReference type="Pfam" id="PF00391"/>
    </source>
</evidence>
<evidence type="ECO:0000256" key="7">
    <source>
        <dbReference type="ARBA" id="ARBA00022840"/>
    </source>
</evidence>
<feature type="non-terminal residue" evidence="11">
    <location>
        <position position="1"/>
    </location>
</feature>
<evidence type="ECO:0000313" key="11">
    <source>
        <dbReference type="EMBL" id="EQD78411.1"/>
    </source>
</evidence>
<protein>
    <submittedName>
        <fullName evidence="11">Pyruvate phosphate dikinase, PEP/pyruvate-binding domain protein</fullName>
        <ecNumber evidence="11">2.7.9.-</ecNumber>
    </submittedName>
</protein>
<dbReference type="EMBL" id="AUZY01000543">
    <property type="protein sequence ID" value="EQD78411.1"/>
    <property type="molecule type" value="Genomic_DNA"/>
</dbReference>
<dbReference type="AlphaFoldDB" id="T1BYP6"/>
<reference evidence="11" key="2">
    <citation type="journal article" date="2014" name="ISME J.">
        <title>Microbial stratification in low pH oxic and suboxic macroscopic growths along an acid mine drainage.</title>
        <authorList>
            <person name="Mendez-Garcia C."/>
            <person name="Mesa V."/>
            <person name="Sprenger R.R."/>
            <person name="Richter M."/>
            <person name="Diez M.S."/>
            <person name="Solano J."/>
            <person name="Bargiela R."/>
            <person name="Golyshina O.V."/>
            <person name="Manteca A."/>
            <person name="Ramos J.L."/>
            <person name="Gallego J.R."/>
            <person name="Llorente I."/>
            <person name="Martins Dos Santos V.A."/>
            <person name="Jensen O.N."/>
            <person name="Pelaez A.I."/>
            <person name="Sanchez J."/>
            <person name="Ferrer M."/>
        </authorList>
    </citation>
    <scope>NUCLEOTIDE SEQUENCE</scope>
</reference>
<feature type="domain" description="PEP-utilising enzyme mobile" evidence="9">
    <location>
        <begin position="106"/>
        <end position="135"/>
    </location>
</feature>
<dbReference type="InterPro" id="IPR006319">
    <property type="entry name" value="PEP_synth"/>
</dbReference>
<proteinExistence type="inferred from homology"/>
<dbReference type="EC" id="2.7.9.-" evidence="11"/>
<evidence type="ECO:0000256" key="6">
    <source>
        <dbReference type="ARBA" id="ARBA00022777"/>
    </source>
</evidence>